<dbReference type="Pfam" id="PF00248">
    <property type="entry name" value="Aldo_ket_red"/>
    <property type="match status" value="1"/>
</dbReference>
<sequence>MVAIAEPPAITQQTSAPIEPLTQRVPYGETGLSVSRLCWGTGLMAHLRHNMSESEAARILMRGLELGVNFWDTADGYKTHSHVGEALRQVGRANRARVVVNSKSRAKTPEEAVADVDRFLKEMDTEYIDTLMLHGIETVEELERREAAFEGLQRAKQAGKVRAAGISTHLGTGAIMERCAADPRIEVILTTVNIDGQMLKGSMADHKPLVDRVYGAKKAICLMKTLAQGGLTTTPEQVREAILHNLSLPYAHSVCVGVNSVAEVEFAVRVAAETEAGRS</sequence>
<name>A0A6J4HSZ2_9CHLR</name>
<proteinExistence type="predicted"/>
<dbReference type="PANTHER" id="PTHR43312">
    <property type="entry name" value="D-THREO-ALDOSE 1-DEHYDROGENASE"/>
    <property type="match status" value="1"/>
</dbReference>
<evidence type="ECO:0000313" key="2">
    <source>
        <dbReference type="EMBL" id="CAA9232563.1"/>
    </source>
</evidence>
<dbReference type="InterPro" id="IPR053135">
    <property type="entry name" value="AKR2_Oxidoreductase"/>
</dbReference>
<evidence type="ECO:0000259" key="1">
    <source>
        <dbReference type="Pfam" id="PF00248"/>
    </source>
</evidence>
<gene>
    <name evidence="2" type="ORF">AVDCRST_MAG77-1087</name>
</gene>
<organism evidence="2">
    <name type="scientific">uncultured Chloroflexota bacterium</name>
    <dbReference type="NCBI Taxonomy" id="166587"/>
    <lineage>
        <taxon>Bacteria</taxon>
        <taxon>Bacillati</taxon>
        <taxon>Chloroflexota</taxon>
        <taxon>environmental samples</taxon>
    </lineage>
</organism>
<dbReference type="PRINTS" id="PR00069">
    <property type="entry name" value="ALDKETRDTASE"/>
</dbReference>
<dbReference type="PANTHER" id="PTHR43312:SF1">
    <property type="entry name" value="NADP-DEPENDENT OXIDOREDUCTASE DOMAIN-CONTAINING PROTEIN"/>
    <property type="match status" value="1"/>
</dbReference>
<feature type="domain" description="NADP-dependent oxidoreductase" evidence="1">
    <location>
        <begin position="37"/>
        <end position="192"/>
    </location>
</feature>
<dbReference type="CDD" id="cd19100">
    <property type="entry name" value="AKR_unchar"/>
    <property type="match status" value="1"/>
</dbReference>
<accession>A0A6J4HSZ2</accession>
<dbReference type="AlphaFoldDB" id="A0A6J4HSZ2"/>
<protein>
    <submittedName>
        <fullName evidence="2">Oxidoreductase, aldo/keto reductase family</fullName>
    </submittedName>
</protein>
<dbReference type="GO" id="GO:0016491">
    <property type="term" value="F:oxidoreductase activity"/>
    <property type="evidence" value="ECO:0007669"/>
    <property type="project" value="InterPro"/>
</dbReference>
<dbReference type="SUPFAM" id="SSF51430">
    <property type="entry name" value="NAD(P)-linked oxidoreductase"/>
    <property type="match status" value="1"/>
</dbReference>
<dbReference type="InterPro" id="IPR036812">
    <property type="entry name" value="NAD(P)_OxRdtase_dom_sf"/>
</dbReference>
<dbReference type="InterPro" id="IPR023210">
    <property type="entry name" value="NADP_OxRdtase_dom"/>
</dbReference>
<reference evidence="2" key="1">
    <citation type="submission" date="2020-02" db="EMBL/GenBank/DDBJ databases">
        <authorList>
            <person name="Meier V. D."/>
        </authorList>
    </citation>
    <scope>NUCLEOTIDE SEQUENCE</scope>
    <source>
        <strain evidence="2">AVDCRST_MAG77</strain>
    </source>
</reference>
<dbReference type="Gene3D" id="3.20.20.100">
    <property type="entry name" value="NADP-dependent oxidoreductase domain"/>
    <property type="match status" value="1"/>
</dbReference>
<dbReference type="EMBL" id="CADCTC010000071">
    <property type="protein sequence ID" value="CAA9232563.1"/>
    <property type="molecule type" value="Genomic_DNA"/>
</dbReference>
<dbReference type="InterPro" id="IPR020471">
    <property type="entry name" value="AKR"/>
</dbReference>